<dbReference type="Pfam" id="PF04586">
    <property type="entry name" value="Peptidase_S78"/>
    <property type="match status" value="1"/>
</dbReference>
<reference evidence="5 6" key="1">
    <citation type="submission" date="2019-05" db="EMBL/GenBank/DDBJ databases">
        <title>Draft genome sequence of Nonomuraea turkmeniaca DSM 43926.</title>
        <authorList>
            <person name="Saricaoglu S."/>
            <person name="Isik K."/>
        </authorList>
    </citation>
    <scope>NUCLEOTIDE SEQUENCE [LARGE SCALE GENOMIC DNA]</scope>
    <source>
        <strain evidence="5 6">DSM 43926</strain>
    </source>
</reference>
<dbReference type="RefSeq" id="WP_138670892.1">
    <property type="nucleotide sequence ID" value="NZ_VCKY01000149.1"/>
</dbReference>
<keyword evidence="3" id="KW-0378">Hydrolase</keyword>
<dbReference type="GO" id="GO:0006508">
    <property type="term" value="P:proteolysis"/>
    <property type="evidence" value="ECO:0007669"/>
    <property type="project" value="UniProtKB-KW"/>
</dbReference>
<name>A0A5S4F6H2_9ACTN</name>
<dbReference type="GO" id="GO:0008233">
    <property type="term" value="F:peptidase activity"/>
    <property type="evidence" value="ECO:0007669"/>
    <property type="project" value="UniProtKB-KW"/>
</dbReference>
<dbReference type="EMBL" id="VCKY01000149">
    <property type="protein sequence ID" value="TMR11742.1"/>
    <property type="molecule type" value="Genomic_DNA"/>
</dbReference>
<evidence type="ECO:0000313" key="6">
    <source>
        <dbReference type="Proteomes" id="UP000309128"/>
    </source>
</evidence>
<dbReference type="NCBIfam" id="TIGR01543">
    <property type="entry name" value="proheadase_HK97"/>
    <property type="match status" value="1"/>
</dbReference>
<proteinExistence type="predicted"/>
<evidence type="ECO:0000256" key="2">
    <source>
        <dbReference type="ARBA" id="ARBA00022670"/>
    </source>
</evidence>
<evidence type="ECO:0000256" key="3">
    <source>
        <dbReference type="ARBA" id="ARBA00022801"/>
    </source>
</evidence>
<protein>
    <submittedName>
        <fullName evidence="5">HK97 family phage prohead protease</fullName>
    </submittedName>
</protein>
<evidence type="ECO:0000313" key="5">
    <source>
        <dbReference type="EMBL" id="TMR11742.1"/>
    </source>
</evidence>
<dbReference type="Proteomes" id="UP000309128">
    <property type="component" value="Unassembled WGS sequence"/>
</dbReference>
<dbReference type="AlphaFoldDB" id="A0A5S4F6H2"/>
<keyword evidence="6" id="KW-1185">Reference proteome</keyword>
<comment type="caution">
    <text evidence="5">The sequence shown here is derived from an EMBL/GenBank/DDBJ whole genome shotgun (WGS) entry which is preliminary data.</text>
</comment>
<gene>
    <name evidence="5" type="ORF">ETD86_34810</name>
</gene>
<evidence type="ECO:0000256" key="1">
    <source>
        <dbReference type="ARBA" id="ARBA00022612"/>
    </source>
</evidence>
<evidence type="ECO:0000259" key="4">
    <source>
        <dbReference type="Pfam" id="PF04586"/>
    </source>
</evidence>
<organism evidence="5 6">
    <name type="scientific">Nonomuraea turkmeniaca</name>
    <dbReference type="NCBI Taxonomy" id="103838"/>
    <lineage>
        <taxon>Bacteria</taxon>
        <taxon>Bacillati</taxon>
        <taxon>Actinomycetota</taxon>
        <taxon>Actinomycetes</taxon>
        <taxon>Streptosporangiales</taxon>
        <taxon>Streptosporangiaceae</taxon>
        <taxon>Nonomuraea</taxon>
    </lineage>
</organism>
<accession>A0A5S4F6H2</accession>
<keyword evidence="1" id="KW-1188">Viral release from host cell</keyword>
<dbReference type="InterPro" id="IPR006433">
    <property type="entry name" value="Prohead_protease"/>
</dbReference>
<feature type="domain" description="Prohead serine protease" evidence="4">
    <location>
        <begin position="19"/>
        <end position="186"/>
    </location>
</feature>
<dbReference type="OrthoDB" id="9804926at2"/>
<dbReference type="InterPro" id="IPR054613">
    <property type="entry name" value="Peptidase_S78_dom"/>
</dbReference>
<sequence length="261" mass="28885">MTVTTEERRRLALAATGAELRADDSGKERFGGLASPFGVRAAIGNPKTWGFYEEFAPGAYTKTMQEGDQRMLIDHDSYYVVSRVSAGTLKLSQSARGLEVDSRLDEDLSYVRDLKANLRNANITGMSIGFYVVKDTWTTIEIDEEGDDGKTRVFEADLRTVQEVRLIEVSAVTFPAFVDTEAELNSVSAALLCRGDVGAIESRAVYRPELRDLLQVVKREPGETTRADESTEPELPTRRHLDSIDLAMRGLSARYGLKLPA</sequence>
<keyword evidence="2 5" id="KW-0645">Protease</keyword>